<dbReference type="InterPro" id="IPR002110">
    <property type="entry name" value="Ankyrin_rpt"/>
</dbReference>
<evidence type="ECO:0000256" key="2">
    <source>
        <dbReference type="ARBA" id="ARBA00023043"/>
    </source>
</evidence>
<feature type="repeat" description="ANK" evidence="3">
    <location>
        <begin position="122"/>
        <end position="143"/>
    </location>
</feature>
<dbReference type="PROSITE" id="PS50297">
    <property type="entry name" value="ANK_REP_REGION"/>
    <property type="match status" value="6"/>
</dbReference>
<keyword evidence="2 3" id="KW-0040">ANK repeat</keyword>
<proteinExistence type="predicted"/>
<dbReference type="SMART" id="SM00248">
    <property type="entry name" value="ANK"/>
    <property type="match status" value="7"/>
</dbReference>
<evidence type="ECO:0008006" key="6">
    <source>
        <dbReference type="Google" id="ProtNLM"/>
    </source>
</evidence>
<dbReference type="Pfam" id="PF13637">
    <property type="entry name" value="Ank_4"/>
    <property type="match status" value="2"/>
</dbReference>
<organism evidence="4 5">
    <name type="scientific">Batillaria attramentaria</name>
    <dbReference type="NCBI Taxonomy" id="370345"/>
    <lineage>
        <taxon>Eukaryota</taxon>
        <taxon>Metazoa</taxon>
        <taxon>Spiralia</taxon>
        <taxon>Lophotrochozoa</taxon>
        <taxon>Mollusca</taxon>
        <taxon>Gastropoda</taxon>
        <taxon>Caenogastropoda</taxon>
        <taxon>Sorbeoconcha</taxon>
        <taxon>Cerithioidea</taxon>
        <taxon>Batillariidae</taxon>
        <taxon>Batillaria</taxon>
    </lineage>
</organism>
<dbReference type="Proteomes" id="UP001519460">
    <property type="component" value="Unassembled WGS sequence"/>
</dbReference>
<dbReference type="PROSITE" id="PS50088">
    <property type="entry name" value="ANK_REPEAT"/>
    <property type="match status" value="6"/>
</dbReference>
<dbReference type="Pfam" id="PF00023">
    <property type="entry name" value="Ank"/>
    <property type="match status" value="1"/>
</dbReference>
<comment type="caution">
    <text evidence="4">The sequence shown here is derived from an EMBL/GenBank/DDBJ whole genome shotgun (WGS) entry which is preliminary data.</text>
</comment>
<feature type="repeat" description="ANK" evidence="3">
    <location>
        <begin position="89"/>
        <end position="121"/>
    </location>
</feature>
<dbReference type="SUPFAM" id="SSF48403">
    <property type="entry name" value="Ankyrin repeat"/>
    <property type="match status" value="1"/>
</dbReference>
<dbReference type="AlphaFoldDB" id="A0ABD0JCC8"/>
<evidence type="ECO:0000313" key="4">
    <source>
        <dbReference type="EMBL" id="KAK7469551.1"/>
    </source>
</evidence>
<dbReference type="PRINTS" id="PR01415">
    <property type="entry name" value="ANKYRIN"/>
</dbReference>
<dbReference type="Pfam" id="PF12796">
    <property type="entry name" value="Ank_2"/>
    <property type="match status" value="1"/>
</dbReference>
<evidence type="ECO:0000256" key="1">
    <source>
        <dbReference type="ARBA" id="ARBA00022737"/>
    </source>
</evidence>
<dbReference type="InterPro" id="IPR051070">
    <property type="entry name" value="NF-kappa-B_inhibitor"/>
</dbReference>
<feature type="repeat" description="ANK" evidence="3">
    <location>
        <begin position="190"/>
        <end position="222"/>
    </location>
</feature>
<feature type="repeat" description="ANK" evidence="3">
    <location>
        <begin position="223"/>
        <end position="252"/>
    </location>
</feature>
<feature type="repeat" description="ANK" evidence="3">
    <location>
        <begin position="56"/>
        <end position="88"/>
    </location>
</feature>
<dbReference type="PANTHER" id="PTHR46680">
    <property type="entry name" value="NF-KAPPA-B INHIBITOR ALPHA"/>
    <property type="match status" value="1"/>
</dbReference>
<sequence length="252" mass="27233">MAASNGDFDIVRFLLDSGLCAEGTDWTPVHVACSKGHGQLIPVMVHEEMDLEPTDEGTTALYMACVSRNEKAVRYLLRRGVTADVRDDGGWTPLHEACCSGEEEIMRMLLKKGASVDAVNQRGLTPFHVACEYDQIDILDLLLHVDGGAATDTRSVSGDTPLHSASFFGHLRVVQWLTDKGADLVAGNNTGNTPLHSACTRGHEEIAKLLLDGGANMEAKNHEGDTPVQMARMNGHTHLQTMLESMGAVINL</sequence>
<evidence type="ECO:0000256" key="3">
    <source>
        <dbReference type="PROSITE-ProRule" id="PRU00023"/>
    </source>
</evidence>
<dbReference type="EMBL" id="JACVVK020000513">
    <property type="protein sequence ID" value="KAK7469551.1"/>
    <property type="molecule type" value="Genomic_DNA"/>
</dbReference>
<protein>
    <recommendedName>
        <fullName evidence="6">Ankyrin repeat protein</fullName>
    </recommendedName>
</protein>
<keyword evidence="5" id="KW-1185">Reference proteome</keyword>
<dbReference type="PANTHER" id="PTHR46680:SF3">
    <property type="entry name" value="NF-KAPPA-B INHIBITOR CACTUS"/>
    <property type="match status" value="1"/>
</dbReference>
<accession>A0ABD0JCC8</accession>
<name>A0ABD0JCC8_9CAEN</name>
<reference evidence="4 5" key="1">
    <citation type="journal article" date="2023" name="Sci. Data">
        <title>Genome assembly of the Korean intertidal mud-creeper Batillaria attramentaria.</title>
        <authorList>
            <person name="Patra A.K."/>
            <person name="Ho P.T."/>
            <person name="Jun S."/>
            <person name="Lee S.J."/>
            <person name="Kim Y."/>
            <person name="Won Y.J."/>
        </authorList>
    </citation>
    <scope>NUCLEOTIDE SEQUENCE [LARGE SCALE GENOMIC DNA]</scope>
    <source>
        <strain evidence="4">Wonlab-2016</strain>
    </source>
</reference>
<dbReference type="Gene3D" id="1.25.40.20">
    <property type="entry name" value="Ankyrin repeat-containing domain"/>
    <property type="match status" value="1"/>
</dbReference>
<gene>
    <name evidence="4" type="ORF">BaRGS_00036457</name>
</gene>
<feature type="repeat" description="ANK" evidence="3">
    <location>
        <begin position="157"/>
        <end position="189"/>
    </location>
</feature>
<keyword evidence="1" id="KW-0677">Repeat</keyword>
<evidence type="ECO:0000313" key="5">
    <source>
        <dbReference type="Proteomes" id="UP001519460"/>
    </source>
</evidence>
<dbReference type="InterPro" id="IPR036770">
    <property type="entry name" value="Ankyrin_rpt-contain_sf"/>
</dbReference>